<evidence type="ECO:0000313" key="3">
    <source>
        <dbReference type="Proteomes" id="UP000326340"/>
    </source>
</evidence>
<dbReference type="AlphaFoldDB" id="A0A5Q4BTU0"/>
<organism evidence="2 3">
    <name type="scientific">Colletotrichum shisoi</name>
    <dbReference type="NCBI Taxonomy" id="2078593"/>
    <lineage>
        <taxon>Eukaryota</taxon>
        <taxon>Fungi</taxon>
        <taxon>Dikarya</taxon>
        <taxon>Ascomycota</taxon>
        <taxon>Pezizomycotina</taxon>
        <taxon>Sordariomycetes</taxon>
        <taxon>Hypocreomycetidae</taxon>
        <taxon>Glomerellales</taxon>
        <taxon>Glomerellaceae</taxon>
        <taxon>Colletotrichum</taxon>
        <taxon>Colletotrichum destructivum species complex</taxon>
    </lineage>
</organism>
<evidence type="ECO:0000256" key="1">
    <source>
        <dbReference type="SAM" id="MobiDB-lite"/>
    </source>
</evidence>
<comment type="caution">
    <text evidence="2">The sequence shown here is derived from an EMBL/GenBank/DDBJ whole genome shotgun (WGS) entry which is preliminary data.</text>
</comment>
<dbReference type="Proteomes" id="UP000326340">
    <property type="component" value="Unassembled WGS sequence"/>
</dbReference>
<evidence type="ECO:0000313" key="2">
    <source>
        <dbReference type="EMBL" id="TQN70201.1"/>
    </source>
</evidence>
<protein>
    <submittedName>
        <fullName evidence="2">Uncharacterized protein</fullName>
    </submittedName>
</protein>
<feature type="region of interest" description="Disordered" evidence="1">
    <location>
        <begin position="44"/>
        <end position="65"/>
    </location>
</feature>
<proteinExistence type="predicted"/>
<reference evidence="2 3" key="1">
    <citation type="journal article" date="2019" name="Sci. Rep.">
        <title>Colletotrichum shisoi sp. nov., an anthracnose pathogen of Perilla frutescens in Japan: molecular phylogenetic, morphological and genomic evidence.</title>
        <authorList>
            <person name="Gan P."/>
            <person name="Tsushima A."/>
            <person name="Hiroyama R."/>
            <person name="Narusaka M."/>
            <person name="Takano Y."/>
            <person name="Narusaka Y."/>
            <person name="Kawaradani M."/>
            <person name="Damm U."/>
            <person name="Shirasu K."/>
        </authorList>
    </citation>
    <scope>NUCLEOTIDE SEQUENCE [LARGE SCALE GENOMIC DNA]</scope>
    <source>
        <strain evidence="2 3">PG-2018a</strain>
    </source>
</reference>
<dbReference type="EMBL" id="PUHP01000415">
    <property type="protein sequence ID" value="TQN70201.1"/>
    <property type="molecule type" value="Genomic_DNA"/>
</dbReference>
<sequence length="65" mass="6682">MTSQRSGAPFSSVGTVAARYGPPGHLMAADDATLISPCPPEVASTFPAPAVSSRRPLAQRDDARS</sequence>
<keyword evidence="3" id="KW-1185">Reference proteome</keyword>
<accession>A0A5Q4BTU0</accession>
<name>A0A5Q4BTU0_9PEZI</name>
<gene>
    <name evidence="2" type="ORF">CSHISOI_05314</name>
</gene>